<dbReference type="Pfam" id="PF01408">
    <property type="entry name" value="GFO_IDH_MocA"/>
    <property type="match status" value="1"/>
</dbReference>
<evidence type="ECO:0000313" key="2">
    <source>
        <dbReference type="EMBL" id="CAH0259822.1"/>
    </source>
</evidence>
<dbReference type="InterPro" id="IPR000683">
    <property type="entry name" value="Gfo/Idh/MocA-like_OxRdtase_N"/>
</dbReference>
<accession>A0A9W4L2T9</accession>
<comment type="caution">
    <text evidence="2">The sequence shown here is derived from an EMBL/GenBank/DDBJ whole genome shotgun (WGS) entry which is preliminary data.</text>
</comment>
<dbReference type="Proteomes" id="UP000789326">
    <property type="component" value="Unassembled WGS sequence"/>
</dbReference>
<feature type="domain" description="Gfo/Idh/MocA-like oxidoreductase N-terminal" evidence="1">
    <location>
        <begin position="2"/>
        <end position="122"/>
    </location>
</feature>
<protein>
    <recommendedName>
        <fullName evidence="1">Gfo/Idh/MocA-like oxidoreductase N-terminal domain-containing protein</fullName>
    </recommendedName>
</protein>
<dbReference type="AlphaFoldDB" id="A0A9W4L2T9"/>
<reference evidence="2" key="1">
    <citation type="submission" date="2021-11" db="EMBL/GenBank/DDBJ databases">
        <authorList>
            <person name="Bulgarelli D."/>
        </authorList>
    </citation>
    <scope>NUCLEOTIDE SEQUENCE</scope>
    <source>
        <strain evidence="2">Bi133</strain>
    </source>
</reference>
<dbReference type="SUPFAM" id="SSF51735">
    <property type="entry name" value="NAD(P)-binding Rossmann-fold domains"/>
    <property type="match status" value="1"/>
</dbReference>
<evidence type="ECO:0000259" key="1">
    <source>
        <dbReference type="Pfam" id="PF01408"/>
    </source>
</evidence>
<dbReference type="InterPro" id="IPR036291">
    <property type="entry name" value="NAD(P)-bd_dom_sf"/>
</dbReference>
<organism evidence="2 3">
    <name type="scientific">Peribacillus simplex</name>
    <dbReference type="NCBI Taxonomy" id="1478"/>
    <lineage>
        <taxon>Bacteria</taxon>
        <taxon>Bacillati</taxon>
        <taxon>Bacillota</taxon>
        <taxon>Bacilli</taxon>
        <taxon>Bacillales</taxon>
        <taxon>Bacillaceae</taxon>
        <taxon>Peribacillus</taxon>
    </lineage>
</organism>
<proteinExistence type="predicted"/>
<name>A0A9W4L2T9_9BACI</name>
<sequence>MFKVIIIGCGNIGFRHFEGLLKSNLSLIIYVIDPNLEALNRVQKCYEASNSLEKTCYFIESIQNIPEQIDLCIVATNSKVRLKVSESILKNTTVKYLILEKVLFQKESDYDKMSSLLKEFNVNGCWVNCPLRTVPIFKELKERIYSNLIYHVEYRNFGIGCNSIHQLDLFAFLTNCLDVNLEMNQLEDVIESKRKGYLEVLGTLTAYTNKGDKLVISSNHQSSPNYFIRFNFNEEIWTVFPLTERMKIENIQNNEVIEKVINYPKQSSMTSLLVSDLLLFEKCSLPDYETSKKLHVTLINNLNIFFSKILNHEVIECPIT</sequence>
<dbReference type="EMBL" id="CAKKMG010000053">
    <property type="protein sequence ID" value="CAH0259822.1"/>
    <property type="molecule type" value="Genomic_DNA"/>
</dbReference>
<gene>
    <name evidence="2" type="ORF">SRABI133_03358</name>
</gene>
<dbReference type="Gene3D" id="3.40.50.720">
    <property type="entry name" value="NAD(P)-binding Rossmann-like Domain"/>
    <property type="match status" value="1"/>
</dbReference>
<dbReference type="GO" id="GO:0000166">
    <property type="term" value="F:nucleotide binding"/>
    <property type="evidence" value="ECO:0007669"/>
    <property type="project" value="InterPro"/>
</dbReference>
<evidence type="ECO:0000313" key="3">
    <source>
        <dbReference type="Proteomes" id="UP000789326"/>
    </source>
</evidence>
<dbReference type="RefSeq" id="WP_230302823.1">
    <property type="nucleotide sequence ID" value="NZ_CAKKMG010000053.1"/>
</dbReference>